<feature type="region of interest" description="Disordered" evidence="1">
    <location>
        <begin position="1"/>
        <end position="46"/>
    </location>
</feature>
<evidence type="ECO:0000313" key="3">
    <source>
        <dbReference type="EMBL" id="QBA85129.1"/>
    </source>
</evidence>
<sequence length="151" mass="16342">MASRASDNNNDEGTVDSPLPGCSYILDEAECSDDGDDDEDVSGSGSVAEDLVDDASVEQGESLSLFNAQTVEEFERDLQSLKRKFTHSPLQSQGTCEELSPRLASVKLDGNRGKKARKHLSFQDDSGIEQKKVVLYIVPPQTQEQIACACG</sequence>
<name>A0A411EZW4_9PAPI</name>
<dbReference type="InterPro" id="IPR014000">
    <property type="entry name" value="PPV_DNA_helicase_E1_N"/>
</dbReference>
<evidence type="ECO:0000256" key="1">
    <source>
        <dbReference type="SAM" id="MobiDB-lite"/>
    </source>
</evidence>
<protein>
    <submittedName>
        <fullName evidence="3">Putative early protein E1</fullName>
    </submittedName>
</protein>
<dbReference type="EMBL" id="MH230933">
    <property type="protein sequence ID" value="QBA85129.1"/>
    <property type="molecule type" value="Genomic_DNA"/>
</dbReference>
<feature type="domain" description="DNA helicase E1 N-terminal Papillomavirus" evidence="2">
    <location>
        <begin position="10"/>
        <end position="131"/>
    </location>
</feature>
<accession>A0A411EZW4</accession>
<feature type="compositionally biased region" description="Acidic residues" evidence="1">
    <location>
        <begin position="27"/>
        <end position="41"/>
    </location>
</feature>
<proteinExistence type="predicted"/>
<dbReference type="Pfam" id="PF00524">
    <property type="entry name" value="PPV_E1_N"/>
    <property type="match status" value="1"/>
</dbReference>
<gene>
    <name evidence="3" type="primary">E1</name>
</gene>
<evidence type="ECO:0000259" key="2">
    <source>
        <dbReference type="Pfam" id="PF00524"/>
    </source>
</evidence>
<reference evidence="3" key="1">
    <citation type="submission" date="2018-04" db="EMBL/GenBank/DDBJ databases">
        <authorList>
            <person name="Campos A.A.S."/>
            <person name="Franco A.C."/>
            <person name="Finoketti F."/>
            <person name="Nunes R.S."/>
            <person name="Roehe P.M."/>
        </authorList>
    </citation>
    <scope>NUCLEOTIDE SEQUENCE</scope>
    <source>
        <strain evidence="3">A5</strain>
    </source>
</reference>
<dbReference type="GO" id="GO:0016817">
    <property type="term" value="F:hydrolase activity, acting on acid anhydrides"/>
    <property type="evidence" value="ECO:0007669"/>
    <property type="project" value="InterPro"/>
</dbReference>
<organism evidence="3">
    <name type="scientific">Tadarida brasiliensis papillomavirus</name>
    <dbReference type="NCBI Taxonomy" id="2507922"/>
    <lineage>
        <taxon>Viruses</taxon>
        <taxon>Monodnaviria</taxon>
        <taxon>Shotokuvirae</taxon>
        <taxon>Cossaviricota</taxon>
        <taxon>Papovaviricetes</taxon>
        <taxon>Zurhausenvirales</taxon>
        <taxon>Papillomaviridae</taxon>
    </lineage>
</organism>